<dbReference type="AlphaFoldDB" id="A0A495VRN5"/>
<accession>A0A495VRN5</accession>
<dbReference type="RefSeq" id="WP_121001114.1">
    <property type="nucleotide sequence ID" value="NZ_RBXO01000001.1"/>
</dbReference>
<dbReference type="Proteomes" id="UP000282084">
    <property type="component" value="Unassembled WGS sequence"/>
</dbReference>
<feature type="transmembrane region" description="Helical" evidence="2">
    <location>
        <begin position="44"/>
        <end position="64"/>
    </location>
</feature>
<organism evidence="3 4">
    <name type="scientific">Saccharothrix australiensis</name>
    <dbReference type="NCBI Taxonomy" id="2072"/>
    <lineage>
        <taxon>Bacteria</taxon>
        <taxon>Bacillati</taxon>
        <taxon>Actinomycetota</taxon>
        <taxon>Actinomycetes</taxon>
        <taxon>Pseudonocardiales</taxon>
        <taxon>Pseudonocardiaceae</taxon>
        <taxon>Saccharothrix</taxon>
    </lineage>
</organism>
<evidence type="ECO:0000313" key="3">
    <source>
        <dbReference type="EMBL" id="RKT51934.1"/>
    </source>
</evidence>
<feature type="compositionally biased region" description="Low complexity" evidence="1">
    <location>
        <begin position="77"/>
        <end position="108"/>
    </location>
</feature>
<keyword evidence="2" id="KW-0472">Membrane</keyword>
<sequence length="162" mass="16390">MNDIEDELRSRLAARAGRVRSNLTGPAIRARAEARPRHGVLRRYAPLVSAAAVLLVVAVSLVAIPHGPETSDPGRPPASSVPSTPPATSVSPPPASSSTSKPARPTSTETTVTHRPPTATITGTGSTTARTTTTTTGGGSATSTGGPNAVRSTAVDTTRPGR</sequence>
<name>A0A495VRN5_9PSEU</name>
<protein>
    <submittedName>
        <fullName evidence="3">Uncharacterized protein</fullName>
    </submittedName>
</protein>
<feature type="region of interest" description="Disordered" evidence="1">
    <location>
        <begin position="65"/>
        <end position="162"/>
    </location>
</feature>
<feature type="compositionally biased region" description="Low complexity" evidence="1">
    <location>
        <begin position="118"/>
        <end position="146"/>
    </location>
</feature>
<comment type="caution">
    <text evidence="3">The sequence shown here is derived from an EMBL/GenBank/DDBJ whole genome shotgun (WGS) entry which is preliminary data.</text>
</comment>
<evidence type="ECO:0000256" key="2">
    <source>
        <dbReference type="SAM" id="Phobius"/>
    </source>
</evidence>
<keyword evidence="2" id="KW-0812">Transmembrane</keyword>
<dbReference type="EMBL" id="RBXO01000001">
    <property type="protein sequence ID" value="RKT51934.1"/>
    <property type="molecule type" value="Genomic_DNA"/>
</dbReference>
<proteinExistence type="predicted"/>
<keyword evidence="2" id="KW-1133">Transmembrane helix</keyword>
<keyword evidence="4" id="KW-1185">Reference proteome</keyword>
<gene>
    <name evidence="3" type="ORF">C8E97_0425</name>
</gene>
<evidence type="ECO:0000313" key="4">
    <source>
        <dbReference type="Proteomes" id="UP000282084"/>
    </source>
</evidence>
<evidence type="ECO:0000256" key="1">
    <source>
        <dbReference type="SAM" id="MobiDB-lite"/>
    </source>
</evidence>
<reference evidence="3 4" key="1">
    <citation type="submission" date="2018-10" db="EMBL/GenBank/DDBJ databases">
        <title>Sequencing the genomes of 1000 actinobacteria strains.</title>
        <authorList>
            <person name="Klenk H.-P."/>
        </authorList>
    </citation>
    <scope>NUCLEOTIDE SEQUENCE [LARGE SCALE GENOMIC DNA]</scope>
    <source>
        <strain evidence="3 4">DSM 43800</strain>
    </source>
</reference>